<protein>
    <submittedName>
        <fullName evidence="1">Uncharacterized protein</fullName>
    </submittedName>
</protein>
<accession>A0A449IMN7</accession>
<evidence type="ECO:0000313" key="1">
    <source>
        <dbReference type="EMBL" id="VFB20682.1"/>
    </source>
</evidence>
<name>A0A449IMN7_PSEFR</name>
<organism evidence="1 2">
    <name type="scientific">Pseudomonas fragi</name>
    <dbReference type="NCBI Taxonomy" id="296"/>
    <lineage>
        <taxon>Bacteria</taxon>
        <taxon>Pseudomonadati</taxon>
        <taxon>Pseudomonadota</taxon>
        <taxon>Gammaproteobacteria</taxon>
        <taxon>Pseudomonadales</taxon>
        <taxon>Pseudomonadaceae</taxon>
        <taxon>Pseudomonas</taxon>
    </lineage>
</organism>
<dbReference type="AlphaFoldDB" id="A0A449IMN7"/>
<dbReference type="EMBL" id="CAACYJ010000039">
    <property type="protein sequence ID" value="VFB20682.1"/>
    <property type="molecule type" value="Genomic_DNA"/>
</dbReference>
<evidence type="ECO:0000313" key="2">
    <source>
        <dbReference type="Proteomes" id="UP000330809"/>
    </source>
</evidence>
<gene>
    <name evidence="1" type="ORF">NCTC10754_03310</name>
</gene>
<reference evidence="1 2" key="1">
    <citation type="submission" date="2019-02" db="EMBL/GenBank/DDBJ databases">
        <authorList>
            <consortium name="Pathogen Informatics"/>
        </authorList>
    </citation>
    <scope>NUCLEOTIDE SEQUENCE [LARGE SCALE GENOMIC DNA]</scope>
    <source>
        <strain evidence="1 2">3012STDY7103891</strain>
    </source>
</reference>
<proteinExistence type="predicted"/>
<sequence length="171" mass="18751">MLFTTVSMATVSFAAPLGGHSDNHEIAVQICNREIETLVQKPLEFCGGKLINMALVKSAEQENSLAVVKPQVTGYDTKNSFKSGAITCVSSEDLTKQMDNIDAGLDTTILGCTQEQQRYGESIVTEKIVNIGGRKMAHINVLGQYDGYRGWTLVNMLYAETEDKIKAQSRK</sequence>
<dbReference type="Proteomes" id="UP000330809">
    <property type="component" value="Unassembled WGS sequence"/>
</dbReference>